<dbReference type="InterPro" id="IPR038300">
    <property type="entry name" value="SASP_sf_alpha/beta"/>
</dbReference>
<evidence type="ECO:0000313" key="5">
    <source>
        <dbReference type="Proteomes" id="UP000214688"/>
    </source>
</evidence>
<comment type="similarity">
    <text evidence="2">Belongs to the alpha/beta-type SASP family.</text>
</comment>
<dbReference type="PANTHER" id="PTHR36107">
    <property type="entry name" value="SMALL, ACID-SOLUBLE SPORE PROTEIN A"/>
    <property type="match status" value="1"/>
</dbReference>
<name>A0A223CZJ1_9BACL</name>
<dbReference type="InterPro" id="IPR050847">
    <property type="entry name" value="SASP_DNA-binding"/>
</dbReference>
<gene>
    <name evidence="4" type="ORF">CIG75_07120</name>
</gene>
<dbReference type="GO" id="GO:0006265">
    <property type="term" value="P:DNA topological change"/>
    <property type="evidence" value="ECO:0007669"/>
    <property type="project" value="InterPro"/>
</dbReference>
<evidence type="ECO:0000256" key="3">
    <source>
        <dbReference type="ARBA" id="ARBA00023125"/>
    </source>
</evidence>
<organism evidence="4 5">
    <name type="scientific">Tumebacillus algifaecis</name>
    <dbReference type="NCBI Taxonomy" id="1214604"/>
    <lineage>
        <taxon>Bacteria</taxon>
        <taxon>Bacillati</taxon>
        <taxon>Bacillota</taxon>
        <taxon>Bacilli</taxon>
        <taxon>Bacillales</taxon>
        <taxon>Alicyclobacillaceae</taxon>
        <taxon>Tumebacillus</taxon>
    </lineage>
</organism>
<reference evidence="4 5" key="1">
    <citation type="journal article" date="2015" name="Int. J. Syst. Evol. Microbiol.">
        <title>Tumebacillus algifaecis sp. nov., isolated from decomposing algal scum.</title>
        <authorList>
            <person name="Wu Y.F."/>
            <person name="Zhang B."/>
            <person name="Xing P."/>
            <person name="Wu Q.L."/>
            <person name="Liu S.J."/>
        </authorList>
    </citation>
    <scope>NUCLEOTIDE SEQUENCE [LARGE SCALE GENOMIC DNA]</scope>
    <source>
        <strain evidence="4 5">THMBR28</strain>
    </source>
</reference>
<keyword evidence="5" id="KW-1185">Reference proteome</keyword>
<dbReference type="GO" id="GO:0003690">
    <property type="term" value="F:double-stranded DNA binding"/>
    <property type="evidence" value="ECO:0007669"/>
    <property type="project" value="InterPro"/>
</dbReference>
<dbReference type="InterPro" id="IPR001448">
    <property type="entry name" value="SASP_alpha/beta-type"/>
</dbReference>
<dbReference type="EMBL" id="CP022657">
    <property type="protein sequence ID" value="ASS74768.1"/>
    <property type="molecule type" value="Genomic_DNA"/>
</dbReference>
<evidence type="ECO:0000256" key="2">
    <source>
        <dbReference type="ARBA" id="ARBA00005442"/>
    </source>
</evidence>
<dbReference type="AlphaFoldDB" id="A0A223CZJ1"/>
<accession>A0A223CZJ1</accession>
<dbReference type="Gene3D" id="6.10.10.80">
    <property type="entry name" value="Small, acid-soluble spore protein, alpha/beta type-like"/>
    <property type="match status" value="1"/>
</dbReference>
<dbReference type="OrthoDB" id="2939151at2"/>
<dbReference type="Proteomes" id="UP000214688">
    <property type="component" value="Chromosome"/>
</dbReference>
<dbReference type="RefSeq" id="WP_094236018.1">
    <property type="nucleotide sequence ID" value="NZ_CP022657.1"/>
</dbReference>
<dbReference type="InterPro" id="IPR018126">
    <property type="entry name" value="SASP_alpha/beta-type_CS"/>
</dbReference>
<dbReference type="Pfam" id="PF00269">
    <property type="entry name" value="SASP"/>
    <property type="match status" value="1"/>
</dbReference>
<evidence type="ECO:0000313" key="4">
    <source>
        <dbReference type="EMBL" id="ASS74768.1"/>
    </source>
</evidence>
<evidence type="ECO:0000256" key="1">
    <source>
        <dbReference type="ARBA" id="ARBA00003863"/>
    </source>
</evidence>
<comment type="function">
    <text evidence="1">SASP are bound to spore DNA. They are double-stranded DNA-binding proteins that cause DNA to change to an a-like conformation. They protect the DNA backbone from chemical and enzymatic cleavage and are thus involved in dormant spore's high resistance to UV light.</text>
</comment>
<dbReference type="PANTHER" id="PTHR36107:SF1">
    <property type="entry name" value="SMALL, ACID-SOLUBLE SPORE PROTEIN A"/>
    <property type="match status" value="1"/>
</dbReference>
<protein>
    <submittedName>
        <fullName evidence="4">Spore protein alpha/beta</fullName>
    </submittedName>
</protein>
<proteinExistence type="inferred from homology"/>
<dbReference type="PROSITE" id="PS00304">
    <property type="entry name" value="SASP_1"/>
    <property type="match status" value="1"/>
</dbReference>
<keyword evidence="3" id="KW-0238">DNA-binding</keyword>
<dbReference type="KEGG" id="tab:CIG75_07120"/>
<sequence>MSNRRTVLKPSAQEALEHLKYEVAQELGLDDDIQQKGWGEMTTREVGKIGGGMVRKMIRFAEAEMAARDGQIDMSQPDQGGAS</sequence>